<evidence type="ECO:0000313" key="1">
    <source>
        <dbReference type="EMBL" id="NEL55095.1"/>
    </source>
</evidence>
<keyword evidence="2" id="KW-1185">Reference proteome</keyword>
<accession>A0A7K3WF24</accession>
<dbReference type="AlphaFoldDB" id="A0A7K3WF24"/>
<protein>
    <submittedName>
        <fullName evidence="1">Uncharacterized protein</fullName>
    </submittedName>
</protein>
<reference evidence="1 2" key="1">
    <citation type="submission" date="2020-02" db="EMBL/GenBank/DDBJ databases">
        <title>The whole genome sequence of CPCC 205119.</title>
        <authorList>
            <person name="Jiang Z."/>
        </authorList>
    </citation>
    <scope>NUCLEOTIDE SEQUENCE [LARGE SCALE GENOMIC DNA]</scope>
    <source>
        <strain evidence="1 2">CPCC 205119</strain>
    </source>
</reference>
<dbReference type="EMBL" id="JAAGWK010000020">
    <property type="protein sequence ID" value="NEL55095.1"/>
    <property type="molecule type" value="Genomic_DNA"/>
</dbReference>
<dbReference type="RefSeq" id="WP_152729346.1">
    <property type="nucleotide sequence ID" value="NZ_JAABOZ010000003.1"/>
</dbReference>
<sequence>MVAARPGWPGTYDFTWVSGAHDPAYGLSMSGVGEPMSEAQMRTTISEFLDEINPDTGYLA</sequence>
<evidence type="ECO:0000313" key="2">
    <source>
        <dbReference type="Proteomes" id="UP000470470"/>
    </source>
</evidence>
<proteinExistence type="predicted"/>
<comment type="caution">
    <text evidence="1">The sequence shown here is derived from an EMBL/GenBank/DDBJ whole genome shotgun (WGS) entry which is preliminary data.</text>
</comment>
<organism evidence="1 2">
    <name type="scientific">Goekera deserti</name>
    <dbReference type="NCBI Taxonomy" id="2497753"/>
    <lineage>
        <taxon>Bacteria</taxon>
        <taxon>Bacillati</taxon>
        <taxon>Actinomycetota</taxon>
        <taxon>Actinomycetes</taxon>
        <taxon>Geodermatophilales</taxon>
        <taxon>Geodermatophilaceae</taxon>
        <taxon>Goekera</taxon>
    </lineage>
</organism>
<name>A0A7K3WF24_9ACTN</name>
<gene>
    <name evidence="1" type="ORF">G1H19_13935</name>
</gene>
<dbReference type="Proteomes" id="UP000470470">
    <property type="component" value="Unassembled WGS sequence"/>
</dbReference>